<evidence type="ECO:0000256" key="3">
    <source>
        <dbReference type="ARBA" id="ARBA00022989"/>
    </source>
</evidence>
<feature type="transmembrane region" description="Helical" evidence="5">
    <location>
        <begin position="448"/>
        <end position="466"/>
    </location>
</feature>
<feature type="transmembrane region" description="Helical" evidence="5">
    <location>
        <begin position="244"/>
        <end position="266"/>
    </location>
</feature>
<dbReference type="InterPro" id="IPR005828">
    <property type="entry name" value="MFS_sugar_transport-like"/>
</dbReference>
<feature type="transmembrane region" description="Helical" evidence="5">
    <location>
        <begin position="187"/>
        <end position="208"/>
    </location>
</feature>
<dbReference type="KEGG" id="bfo:118420788"/>
<evidence type="ECO:0000313" key="7">
    <source>
        <dbReference type="Proteomes" id="UP000001554"/>
    </source>
</evidence>
<evidence type="ECO:0000259" key="6">
    <source>
        <dbReference type="PROSITE" id="PS50850"/>
    </source>
</evidence>
<feature type="transmembrane region" description="Helical" evidence="5">
    <location>
        <begin position="278"/>
        <end position="299"/>
    </location>
</feature>
<dbReference type="GeneID" id="118420788"/>
<organism evidence="7 8">
    <name type="scientific">Branchiostoma floridae</name>
    <name type="common">Florida lancelet</name>
    <name type="synonym">Amphioxus</name>
    <dbReference type="NCBI Taxonomy" id="7739"/>
    <lineage>
        <taxon>Eukaryota</taxon>
        <taxon>Metazoa</taxon>
        <taxon>Chordata</taxon>
        <taxon>Cephalochordata</taxon>
        <taxon>Leptocardii</taxon>
        <taxon>Amphioxiformes</taxon>
        <taxon>Branchiostomatidae</taxon>
        <taxon>Branchiostoma</taxon>
    </lineage>
</organism>
<protein>
    <submittedName>
        <fullName evidence="8">Organic cation transporter protein-like</fullName>
    </submittedName>
</protein>
<accession>A0A9J7LK74</accession>
<evidence type="ECO:0000256" key="2">
    <source>
        <dbReference type="ARBA" id="ARBA00022692"/>
    </source>
</evidence>
<feature type="transmembrane region" description="Helical" evidence="5">
    <location>
        <begin position="220"/>
        <end position="238"/>
    </location>
</feature>
<feature type="transmembrane region" description="Helical" evidence="5">
    <location>
        <begin position="417"/>
        <end position="436"/>
    </location>
</feature>
<proteinExistence type="predicted"/>
<dbReference type="RefSeq" id="XP_035683673.1">
    <property type="nucleotide sequence ID" value="XM_035827780.1"/>
</dbReference>
<dbReference type="OMA" id="IMIYSIE"/>
<feature type="transmembrane region" description="Helical" evidence="5">
    <location>
        <begin position="533"/>
        <end position="552"/>
    </location>
</feature>
<reference evidence="8" key="2">
    <citation type="submission" date="2025-08" db="UniProtKB">
        <authorList>
            <consortium name="RefSeq"/>
        </authorList>
    </citation>
    <scope>IDENTIFICATION</scope>
    <source>
        <strain evidence="8">S238N-H82</strain>
        <tissue evidence="8">Testes</tissue>
    </source>
</reference>
<dbReference type="PANTHER" id="PTHR24064">
    <property type="entry name" value="SOLUTE CARRIER FAMILY 22 MEMBER"/>
    <property type="match status" value="1"/>
</dbReference>
<comment type="subcellular location">
    <subcellularLocation>
        <location evidence="1">Membrane</location>
        <topology evidence="1">Multi-pass membrane protein</topology>
    </subcellularLocation>
</comment>
<sequence>MLKECQEILVGATPNKTLCWTIRLGGTSAEEITDPEDTMLPFDEILTKYLGEFGLYQGWVLFLMCFAEIPVGFHQVASVFLAAVPAYHCAVPGLVTSRDCQPILQALEMSIPWTQEKNESRQYRQCTRYNLTEQDYNVSYADFWQSHTPESLSAGGTISCDRGWEYDCTTFTSTIVTEWDIVCSGGWLKRLTTALYMVGVMVGAVVFGDLADRLGRRPSYLLSLLIQCVFGVAAAFAPNLALFVIFRFFVGAATSGVIIVSCVMVAEFVGPSERVKVGVFRPLFFAVGEIIFAGIAYGIRDWRMLQLAISLPNLLFIPYFWVCPESPRWLMSRDQQRAKEITLSMARMNKVEVPDEAFVSGDPESIKEEASRKYSIVDLLRTPNMRMRSFKCFYVWFTCSLVFYGFSLNITDLSGNIYLNFLISSIMEIPGYLSLLYLQERFGRKIPVFTYLFLTGLGLIIVTVLPPGDSRVAVAMLSKLCITGGFQGIMIYSIELFPTVVRNTGMGSSSMAARFGATISPFLWLLADVWRPAPYLLFSIMTILAGLLCMLLPETKGLQLPQTLEDGEEFGRGVTKKMIDSALTALKLKKGNVEVEDRVQDTKA</sequence>
<keyword evidence="3 5" id="KW-1133">Transmembrane helix</keyword>
<dbReference type="Proteomes" id="UP000001554">
    <property type="component" value="Chromosome 8"/>
</dbReference>
<dbReference type="PROSITE" id="PS50850">
    <property type="entry name" value="MFS"/>
    <property type="match status" value="1"/>
</dbReference>
<evidence type="ECO:0000256" key="1">
    <source>
        <dbReference type="ARBA" id="ARBA00004141"/>
    </source>
</evidence>
<dbReference type="SUPFAM" id="SSF103473">
    <property type="entry name" value="MFS general substrate transporter"/>
    <property type="match status" value="1"/>
</dbReference>
<feature type="transmembrane region" description="Helical" evidence="5">
    <location>
        <begin position="305"/>
        <end position="323"/>
    </location>
</feature>
<dbReference type="GO" id="GO:0016020">
    <property type="term" value="C:membrane"/>
    <property type="evidence" value="ECO:0007669"/>
    <property type="project" value="UniProtKB-SubCell"/>
</dbReference>
<keyword evidence="2 5" id="KW-0812">Transmembrane</keyword>
<name>A0A9J7LK74_BRAFL</name>
<dbReference type="CDD" id="cd17317">
    <property type="entry name" value="MFS_SLC22"/>
    <property type="match status" value="1"/>
</dbReference>
<evidence type="ECO:0000256" key="4">
    <source>
        <dbReference type="ARBA" id="ARBA00023136"/>
    </source>
</evidence>
<dbReference type="InterPro" id="IPR036259">
    <property type="entry name" value="MFS_trans_sf"/>
</dbReference>
<dbReference type="Gene3D" id="1.20.1250.20">
    <property type="entry name" value="MFS general substrate transporter like domains"/>
    <property type="match status" value="1"/>
</dbReference>
<dbReference type="Pfam" id="PF00083">
    <property type="entry name" value="Sugar_tr"/>
    <property type="match status" value="1"/>
</dbReference>
<reference evidence="7" key="1">
    <citation type="journal article" date="2020" name="Nat. Ecol. Evol.">
        <title>Deeply conserved synteny resolves early events in vertebrate evolution.</title>
        <authorList>
            <person name="Simakov O."/>
            <person name="Marletaz F."/>
            <person name="Yue J.X."/>
            <person name="O'Connell B."/>
            <person name="Jenkins J."/>
            <person name="Brandt A."/>
            <person name="Calef R."/>
            <person name="Tung C.H."/>
            <person name="Huang T.K."/>
            <person name="Schmutz J."/>
            <person name="Satoh N."/>
            <person name="Yu J.K."/>
            <person name="Putnam N.H."/>
            <person name="Green R.E."/>
            <person name="Rokhsar D.S."/>
        </authorList>
    </citation>
    <scope>NUCLEOTIDE SEQUENCE [LARGE SCALE GENOMIC DNA]</scope>
    <source>
        <strain evidence="7">S238N-H82</strain>
    </source>
</reference>
<keyword evidence="4 5" id="KW-0472">Membrane</keyword>
<evidence type="ECO:0000313" key="8">
    <source>
        <dbReference type="RefSeq" id="XP_035683673.1"/>
    </source>
</evidence>
<dbReference type="AlphaFoldDB" id="A0A9J7LK74"/>
<dbReference type="InterPro" id="IPR020846">
    <property type="entry name" value="MFS_dom"/>
</dbReference>
<evidence type="ECO:0000256" key="5">
    <source>
        <dbReference type="SAM" id="Phobius"/>
    </source>
</evidence>
<keyword evidence="7" id="KW-1185">Reference proteome</keyword>
<dbReference type="GO" id="GO:0022857">
    <property type="term" value="F:transmembrane transporter activity"/>
    <property type="evidence" value="ECO:0007669"/>
    <property type="project" value="InterPro"/>
</dbReference>
<dbReference type="OrthoDB" id="3936150at2759"/>
<feature type="transmembrane region" description="Helical" evidence="5">
    <location>
        <begin position="393"/>
        <end position="411"/>
    </location>
</feature>
<feature type="domain" description="Major facilitator superfamily (MFS) profile" evidence="6">
    <location>
        <begin position="134"/>
        <end position="557"/>
    </location>
</feature>
<gene>
    <name evidence="8" type="primary">LOC118420788</name>
</gene>